<protein>
    <submittedName>
        <fullName evidence="3">Protein kinase domain-containing protein</fullName>
    </submittedName>
</protein>
<dbReference type="GO" id="GO:0031434">
    <property type="term" value="F:mitogen-activated protein kinase kinase binding"/>
    <property type="evidence" value="ECO:0007669"/>
    <property type="project" value="TreeGrafter"/>
</dbReference>
<dbReference type="PROSITE" id="PS50011">
    <property type="entry name" value="PROTEIN_KINASE_DOM"/>
    <property type="match status" value="1"/>
</dbReference>
<dbReference type="AlphaFoldDB" id="A0A9J2PIE8"/>
<sequence>MSASSIECTSSIACEDVDRPSAEELSSSAPSLSRKRLAARRLPPITLVTHPTLLPTETDSTVASLTPFSSHESLADDADIKRQRLDVPVSQPSGGCVFPEVLDGQSGSPCGSSERDDAQRVCANWSNINNTIVGGYQLVGAGKEFTAFHKETKVVKTCQLIDSDQYQKILKMRERLNEADKYWKYDDLDEMREFVLPSETEVCEDEYGRRFMFSPWQYGTLQRKMQAALCMLPELEVQPLFKQIVRGITFCHTIGVVVRDLKLRKFVFTDKDLTRLRLHDVFDLFICEELNNDGVRDRHSCPAYVAPEILVKGPAEYAGRPADVWALGVLLYVLLFRRYPFNDVTPQRLFSRILKARFCIPVDANVSYAGAVLQTPMVAELPLSLTPRLQLTSESLTTLSSSTGIAIPSTRRLYNREDAGDHVVPDVAASAASGQGHNPEAVRNVLGAVSGEHSERYIRDAWRALASGSLLSSELLSHTFARL</sequence>
<dbReference type="SUPFAM" id="SSF56112">
    <property type="entry name" value="Protein kinase-like (PK-like)"/>
    <property type="match status" value="1"/>
</dbReference>
<proteinExistence type="predicted"/>
<organism evidence="2 3">
    <name type="scientific">Ascaris lumbricoides</name>
    <name type="common">Giant roundworm</name>
    <dbReference type="NCBI Taxonomy" id="6252"/>
    <lineage>
        <taxon>Eukaryota</taxon>
        <taxon>Metazoa</taxon>
        <taxon>Ecdysozoa</taxon>
        <taxon>Nematoda</taxon>
        <taxon>Chromadorea</taxon>
        <taxon>Rhabditida</taxon>
        <taxon>Spirurina</taxon>
        <taxon>Ascaridomorpha</taxon>
        <taxon>Ascaridoidea</taxon>
        <taxon>Ascarididae</taxon>
        <taxon>Ascaris</taxon>
    </lineage>
</organism>
<evidence type="ECO:0000313" key="3">
    <source>
        <dbReference type="WBParaSite" id="ALUE_0000980001-mRNA-1"/>
    </source>
</evidence>
<dbReference type="GO" id="GO:0005524">
    <property type="term" value="F:ATP binding"/>
    <property type="evidence" value="ECO:0007669"/>
    <property type="project" value="InterPro"/>
</dbReference>
<dbReference type="InterPro" id="IPR011009">
    <property type="entry name" value="Kinase-like_dom_sf"/>
</dbReference>
<accession>A0A9J2PIE8</accession>
<dbReference type="GO" id="GO:0004672">
    <property type="term" value="F:protein kinase activity"/>
    <property type="evidence" value="ECO:0007669"/>
    <property type="project" value="InterPro"/>
</dbReference>
<dbReference type="GO" id="GO:0032436">
    <property type="term" value="P:positive regulation of proteasomal ubiquitin-dependent protein catabolic process"/>
    <property type="evidence" value="ECO:0007669"/>
    <property type="project" value="TreeGrafter"/>
</dbReference>
<reference evidence="3" key="1">
    <citation type="submission" date="2023-03" db="UniProtKB">
        <authorList>
            <consortium name="WormBaseParasite"/>
        </authorList>
    </citation>
    <scope>IDENTIFICATION</scope>
</reference>
<keyword evidence="2" id="KW-1185">Reference proteome</keyword>
<dbReference type="PANTHER" id="PTHR22961">
    <property type="entry name" value="SER/THR PROTEIN KINASE-TRB"/>
    <property type="match status" value="1"/>
</dbReference>
<dbReference type="WBParaSite" id="ALUE_0000980001-mRNA-1">
    <property type="protein sequence ID" value="ALUE_0000980001-mRNA-1"/>
    <property type="gene ID" value="ALUE_0000980001"/>
</dbReference>
<dbReference type="Proteomes" id="UP000036681">
    <property type="component" value="Unplaced"/>
</dbReference>
<dbReference type="SMART" id="SM00220">
    <property type="entry name" value="S_TKc"/>
    <property type="match status" value="1"/>
</dbReference>
<name>A0A9J2PIE8_ASCLU</name>
<evidence type="ECO:0000313" key="2">
    <source>
        <dbReference type="Proteomes" id="UP000036681"/>
    </source>
</evidence>
<dbReference type="InterPro" id="IPR024104">
    <property type="entry name" value="Tribbles/Ser_Thr_kinase_40"/>
</dbReference>
<dbReference type="PANTHER" id="PTHR22961:SF13">
    <property type="entry name" value="TRIBBLES"/>
    <property type="match status" value="1"/>
</dbReference>
<dbReference type="Pfam" id="PF00069">
    <property type="entry name" value="Pkinase"/>
    <property type="match status" value="1"/>
</dbReference>
<dbReference type="Gene3D" id="1.10.510.10">
    <property type="entry name" value="Transferase(Phosphotransferase) domain 1"/>
    <property type="match status" value="1"/>
</dbReference>
<evidence type="ECO:0000259" key="1">
    <source>
        <dbReference type="PROSITE" id="PS50011"/>
    </source>
</evidence>
<dbReference type="InterPro" id="IPR000719">
    <property type="entry name" value="Prot_kinase_dom"/>
</dbReference>
<dbReference type="GO" id="GO:0005634">
    <property type="term" value="C:nucleus"/>
    <property type="evidence" value="ECO:0007669"/>
    <property type="project" value="TreeGrafter"/>
</dbReference>
<feature type="domain" description="Protein kinase" evidence="1">
    <location>
        <begin position="87"/>
        <end position="481"/>
    </location>
</feature>